<dbReference type="Gramene" id="GBG70521">
    <property type="protein sequence ID" value="GBG70521"/>
    <property type="gene ID" value="CBR_g6649"/>
</dbReference>
<dbReference type="OrthoDB" id="2693386at2759"/>
<evidence type="ECO:0000313" key="3">
    <source>
        <dbReference type="Proteomes" id="UP000265515"/>
    </source>
</evidence>
<dbReference type="AlphaFoldDB" id="A0A388KKD8"/>
<evidence type="ECO:0000313" key="2">
    <source>
        <dbReference type="EMBL" id="GBG70521.1"/>
    </source>
</evidence>
<name>A0A388KKD8_CHABU</name>
<gene>
    <name evidence="2" type="ORF">CBR_g6649</name>
</gene>
<feature type="region of interest" description="Disordered" evidence="1">
    <location>
        <begin position="193"/>
        <end position="236"/>
    </location>
</feature>
<reference evidence="2 3" key="1">
    <citation type="journal article" date="2018" name="Cell">
        <title>The Chara Genome: Secondary Complexity and Implications for Plant Terrestrialization.</title>
        <authorList>
            <person name="Nishiyama T."/>
            <person name="Sakayama H."/>
            <person name="Vries J.D."/>
            <person name="Buschmann H."/>
            <person name="Saint-Marcoux D."/>
            <person name="Ullrich K.K."/>
            <person name="Haas F.B."/>
            <person name="Vanderstraeten L."/>
            <person name="Becker D."/>
            <person name="Lang D."/>
            <person name="Vosolsobe S."/>
            <person name="Rombauts S."/>
            <person name="Wilhelmsson P.K.I."/>
            <person name="Janitza P."/>
            <person name="Kern R."/>
            <person name="Heyl A."/>
            <person name="Rumpler F."/>
            <person name="Villalobos L.I.A.C."/>
            <person name="Clay J.M."/>
            <person name="Skokan R."/>
            <person name="Toyoda A."/>
            <person name="Suzuki Y."/>
            <person name="Kagoshima H."/>
            <person name="Schijlen E."/>
            <person name="Tajeshwar N."/>
            <person name="Catarino B."/>
            <person name="Hetherington A.J."/>
            <person name="Saltykova A."/>
            <person name="Bonnot C."/>
            <person name="Breuninger H."/>
            <person name="Symeonidi A."/>
            <person name="Radhakrishnan G.V."/>
            <person name="Van Nieuwerburgh F."/>
            <person name="Deforce D."/>
            <person name="Chang C."/>
            <person name="Karol K.G."/>
            <person name="Hedrich R."/>
            <person name="Ulvskov P."/>
            <person name="Glockner G."/>
            <person name="Delwiche C.F."/>
            <person name="Petrasek J."/>
            <person name="Van de Peer Y."/>
            <person name="Friml J."/>
            <person name="Beilby M."/>
            <person name="Dolan L."/>
            <person name="Kohara Y."/>
            <person name="Sugano S."/>
            <person name="Fujiyama A."/>
            <person name="Delaux P.-M."/>
            <person name="Quint M."/>
            <person name="TheiBen G."/>
            <person name="Hagemann M."/>
            <person name="Harholt J."/>
            <person name="Dunand C."/>
            <person name="Zachgo S."/>
            <person name="Langdale J."/>
            <person name="Maumus F."/>
            <person name="Straeten D.V.D."/>
            <person name="Gould S.B."/>
            <person name="Rensing S.A."/>
        </authorList>
    </citation>
    <scope>NUCLEOTIDE SEQUENCE [LARGE SCALE GENOMIC DNA]</scope>
    <source>
        <strain evidence="2 3">S276</strain>
    </source>
</reference>
<proteinExistence type="predicted"/>
<protein>
    <submittedName>
        <fullName evidence="2">Uncharacterized protein</fullName>
    </submittedName>
</protein>
<sequence length="236" mass="25344">MTKVFYARGIKCAFAELGIEFLVAEDGENLAEMIKVGLEVGAKNKDIVDVDHDTDFEEVAEDVVHGGLEGGGGVGETKRHYEKLVVPEAGAESGFVGVLLADADLVEATAEVNLGEVFGSTEAIKKVGYRGKRILVLDRDLVQGAVIRAHAEFRGVVRLDEETAEELGLMDPFSRSSLSWCFISSASGTESWYGGRQGGEWPGSRSMMWETPRSGGSPAGKDSGNTSLNSDRRVEI</sequence>
<organism evidence="2 3">
    <name type="scientific">Chara braunii</name>
    <name type="common">Braun's stonewort</name>
    <dbReference type="NCBI Taxonomy" id="69332"/>
    <lineage>
        <taxon>Eukaryota</taxon>
        <taxon>Viridiplantae</taxon>
        <taxon>Streptophyta</taxon>
        <taxon>Charophyceae</taxon>
        <taxon>Charales</taxon>
        <taxon>Characeae</taxon>
        <taxon>Chara</taxon>
    </lineage>
</organism>
<accession>A0A388KKD8</accession>
<dbReference type="Proteomes" id="UP000265515">
    <property type="component" value="Unassembled WGS sequence"/>
</dbReference>
<keyword evidence="3" id="KW-1185">Reference proteome</keyword>
<dbReference type="EMBL" id="BFEA01000132">
    <property type="protein sequence ID" value="GBG70521.1"/>
    <property type="molecule type" value="Genomic_DNA"/>
</dbReference>
<evidence type="ECO:0000256" key="1">
    <source>
        <dbReference type="SAM" id="MobiDB-lite"/>
    </source>
</evidence>
<comment type="caution">
    <text evidence="2">The sequence shown here is derived from an EMBL/GenBank/DDBJ whole genome shotgun (WGS) entry which is preliminary data.</text>
</comment>